<name>A0A6P2CTU4_9BACT</name>
<accession>A0A6P2CTU4</accession>
<protein>
    <recommendedName>
        <fullName evidence="3">SMI1/KNR4 family protein</fullName>
    </recommendedName>
</protein>
<reference evidence="1 2" key="1">
    <citation type="submission" date="2019-05" db="EMBL/GenBank/DDBJ databases">
        <authorList>
            <consortium name="Science for Life Laboratories"/>
        </authorList>
    </citation>
    <scope>NUCLEOTIDE SEQUENCE [LARGE SCALE GENOMIC DNA]</scope>
    <source>
        <strain evidence="1">Soil9</strain>
    </source>
</reference>
<keyword evidence="2" id="KW-1185">Reference proteome</keyword>
<sequence>MTEAEWLRCDDSTPMLEELRNRAGNRKLRLFAIASCNRVSSLLLDERSRSAIVTAELFADGETAEVELIAAHAGALGAREDVRLCRPATMFYYWGEAAAEAAAACAATASFPPAHPAPQHEYFITARGAAANAVAAYRIRELEESFRLDELPDDGTFDDARHELDDQAHDLWDRTRRVERAVQADLIHDIFGNPFRPVSFSSLWRTSTAVALAAQMYESRDFSAMPVLADALQDAGCDNADILNHCRGAGGHVRGCWVVDLVLGKE</sequence>
<dbReference type="AlphaFoldDB" id="A0A6P2CTU4"/>
<dbReference type="EMBL" id="LR593886">
    <property type="protein sequence ID" value="VTR92401.1"/>
    <property type="molecule type" value="Genomic_DNA"/>
</dbReference>
<dbReference type="KEGG" id="gms:SOIL9_53130"/>
<evidence type="ECO:0008006" key="3">
    <source>
        <dbReference type="Google" id="ProtNLM"/>
    </source>
</evidence>
<evidence type="ECO:0000313" key="2">
    <source>
        <dbReference type="Proteomes" id="UP000464178"/>
    </source>
</evidence>
<dbReference type="Proteomes" id="UP000464178">
    <property type="component" value="Chromosome"/>
</dbReference>
<proteinExistence type="predicted"/>
<evidence type="ECO:0000313" key="1">
    <source>
        <dbReference type="EMBL" id="VTR92401.1"/>
    </source>
</evidence>
<organism evidence="1 2">
    <name type="scientific">Gemmata massiliana</name>
    <dbReference type="NCBI Taxonomy" id="1210884"/>
    <lineage>
        <taxon>Bacteria</taxon>
        <taxon>Pseudomonadati</taxon>
        <taxon>Planctomycetota</taxon>
        <taxon>Planctomycetia</taxon>
        <taxon>Gemmatales</taxon>
        <taxon>Gemmataceae</taxon>
        <taxon>Gemmata</taxon>
    </lineage>
</organism>
<gene>
    <name evidence="1" type="ORF">SOIL9_53130</name>
</gene>